<dbReference type="SUPFAM" id="SSF55729">
    <property type="entry name" value="Acyl-CoA N-acyltransferases (Nat)"/>
    <property type="match status" value="1"/>
</dbReference>
<keyword evidence="3" id="KW-1185">Reference proteome</keyword>
<dbReference type="EMBL" id="JAVMIP010000023">
    <property type="protein sequence ID" value="MDS3862163.1"/>
    <property type="molecule type" value="Genomic_DNA"/>
</dbReference>
<dbReference type="AlphaFoldDB" id="A0AAE4FUJ5"/>
<accession>A0AAE4FUJ5</accession>
<dbReference type="FunFam" id="3.40.630.30:FF:000133">
    <property type="entry name" value="Acetyltransferase, GNAT family"/>
    <property type="match status" value="1"/>
</dbReference>
<dbReference type="InterPro" id="IPR017255">
    <property type="entry name" value="AcTrfase_GNAT_prd"/>
</dbReference>
<dbReference type="PIRSF" id="PIRSF037663">
    <property type="entry name" value="Acetyltransf_GNAT_prd"/>
    <property type="match status" value="1"/>
</dbReference>
<dbReference type="PANTHER" id="PTHR43072">
    <property type="entry name" value="N-ACETYLTRANSFERASE"/>
    <property type="match status" value="1"/>
</dbReference>
<dbReference type="PROSITE" id="PS51186">
    <property type="entry name" value="GNAT"/>
    <property type="match status" value="1"/>
</dbReference>
<evidence type="ECO:0000259" key="1">
    <source>
        <dbReference type="PROSITE" id="PS51186"/>
    </source>
</evidence>
<dbReference type="InterPro" id="IPR000182">
    <property type="entry name" value="GNAT_dom"/>
</dbReference>
<protein>
    <submittedName>
        <fullName evidence="2">GNAT family N-acetyltransferase</fullName>
    </submittedName>
</protein>
<comment type="caution">
    <text evidence="2">The sequence shown here is derived from an EMBL/GenBank/DDBJ whole genome shotgun (WGS) entry which is preliminary data.</text>
</comment>
<dbReference type="InterPro" id="IPR016181">
    <property type="entry name" value="Acyl_CoA_acyltransferase"/>
</dbReference>
<evidence type="ECO:0000313" key="2">
    <source>
        <dbReference type="EMBL" id="MDS3862163.1"/>
    </source>
</evidence>
<dbReference type="GO" id="GO:0016747">
    <property type="term" value="F:acyltransferase activity, transferring groups other than amino-acyl groups"/>
    <property type="evidence" value="ECO:0007669"/>
    <property type="project" value="InterPro"/>
</dbReference>
<dbReference type="PANTHER" id="PTHR43072:SF36">
    <property type="entry name" value="RIBOSOMAL-PROTEIN-ALANINE ACETYLTRANSFERASE"/>
    <property type="match status" value="1"/>
</dbReference>
<reference evidence="3" key="1">
    <citation type="submission" date="2023-07" db="EMBL/GenBank/DDBJ databases">
        <authorList>
            <person name="Luz R."/>
            <person name="Cordeiro R."/>
            <person name="Fonseca A."/>
            <person name="Goncalves V."/>
        </authorList>
    </citation>
    <scope>NUCLEOTIDE SEQUENCE [LARGE SCALE GENOMIC DNA]</scope>
    <source>
        <strain evidence="3">BACA0444</strain>
    </source>
</reference>
<dbReference type="Pfam" id="PF00583">
    <property type="entry name" value="Acetyltransf_1"/>
    <property type="match status" value="1"/>
</dbReference>
<sequence>MKGNSIRIRQASPNDYSLIIGVLDLWWGGRPMTDMLPRLFLTHFCETSFIAELDSEIIGFLIGFLSQSYSEEAYIHFVGIHPDYRKKGIGSALYRQFFETAQAYGRLRVKCVTAPVNKSSIAYHLRMGFVTEPSETQEDGVPYHVDYDGEGEHRVLFVKHLSVTSDAQKA</sequence>
<proteinExistence type="predicted"/>
<dbReference type="CDD" id="cd04301">
    <property type="entry name" value="NAT_SF"/>
    <property type="match status" value="1"/>
</dbReference>
<gene>
    <name evidence="2" type="ORF">RIF25_15280</name>
</gene>
<organism evidence="2 3">
    <name type="scientific">Pseudocalidococcus azoricus BACA0444</name>
    <dbReference type="NCBI Taxonomy" id="2918990"/>
    <lineage>
        <taxon>Bacteria</taxon>
        <taxon>Bacillati</taxon>
        <taxon>Cyanobacteriota</taxon>
        <taxon>Cyanophyceae</taxon>
        <taxon>Acaryochloridales</taxon>
        <taxon>Thermosynechococcaceae</taxon>
        <taxon>Pseudocalidococcus</taxon>
        <taxon>Pseudocalidococcus azoricus</taxon>
    </lineage>
</organism>
<dbReference type="Gene3D" id="3.40.630.30">
    <property type="match status" value="1"/>
</dbReference>
<name>A0AAE4FUJ5_9CYAN</name>
<dbReference type="Proteomes" id="UP001268256">
    <property type="component" value="Unassembled WGS sequence"/>
</dbReference>
<evidence type="ECO:0000313" key="3">
    <source>
        <dbReference type="Proteomes" id="UP001268256"/>
    </source>
</evidence>
<feature type="domain" description="N-acetyltransferase" evidence="1">
    <location>
        <begin position="6"/>
        <end position="148"/>
    </location>
</feature>